<sequence>MTPLREADVVNQLNTTEQKSLTKMKNLIAEDPSELVFAAVSKLLDTRILSNQSLNADSAMVELKKLSYASAIEFSKFYEGYVVLQGLIKEELIRECIHIDICKMICSSMEEHTEFVKTSLEAVWYPTSDVDSDIFLSMVLW</sequence>
<dbReference type="EMBL" id="JASPKZ010005685">
    <property type="protein sequence ID" value="KAJ9588380.1"/>
    <property type="molecule type" value="Genomic_DNA"/>
</dbReference>
<dbReference type="AlphaFoldDB" id="A0AAD7ZWT3"/>
<keyword evidence="2" id="KW-1185">Reference proteome</keyword>
<accession>A0AAD7ZWT3</accession>
<name>A0AAD7ZWT3_DIPPU</name>
<proteinExistence type="predicted"/>
<comment type="caution">
    <text evidence="1">The sequence shown here is derived from an EMBL/GenBank/DDBJ whole genome shotgun (WGS) entry which is preliminary data.</text>
</comment>
<organism evidence="1 2">
    <name type="scientific">Diploptera punctata</name>
    <name type="common">Pacific beetle cockroach</name>
    <dbReference type="NCBI Taxonomy" id="6984"/>
    <lineage>
        <taxon>Eukaryota</taxon>
        <taxon>Metazoa</taxon>
        <taxon>Ecdysozoa</taxon>
        <taxon>Arthropoda</taxon>
        <taxon>Hexapoda</taxon>
        <taxon>Insecta</taxon>
        <taxon>Pterygota</taxon>
        <taxon>Neoptera</taxon>
        <taxon>Polyneoptera</taxon>
        <taxon>Dictyoptera</taxon>
        <taxon>Blattodea</taxon>
        <taxon>Blaberoidea</taxon>
        <taxon>Blaberidae</taxon>
        <taxon>Diplopterinae</taxon>
        <taxon>Diploptera</taxon>
    </lineage>
</organism>
<evidence type="ECO:0000313" key="1">
    <source>
        <dbReference type="EMBL" id="KAJ9588380.1"/>
    </source>
</evidence>
<gene>
    <name evidence="1" type="ORF">L9F63_018250</name>
</gene>
<dbReference type="Proteomes" id="UP001233999">
    <property type="component" value="Unassembled WGS sequence"/>
</dbReference>
<evidence type="ECO:0000313" key="2">
    <source>
        <dbReference type="Proteomes" id="UP001233999"/>
    </source>
</evidence>
<reference evidence="1" key="2">
    <citation type="submission" date="2023-05" db="EMBL/GenBank/DDBJ databases">
        <authorList>
            <person name="Fouks B."/>
        </authorList>
    </citation>
    <scope>NUCLEOTIDE SEQUENCE</scope>
    <source>
        <strain evidence="1">Stay&amp;Tobe</strain>
        <tissue evidence="1">Testes</tissue>
    </source>
</reference>
<reference evidence="1" key="1">
    <citation type="journal article" date="2023" name="IScience">
        <title>Live-bearing cockroach genome reveals convergent evolutionary mechanisms linked to viviparity in insects and beyond.</title>
        <authorList>
            <person name="Fouks B."/>
            <person name="Harrison M.C."/>
            <person name="Mikhailova A.A."/>
            <person name="Marchal E."/>
            <person name="English S."/>
            <person name="Carruthers M."/>
            <person name="Jennings E.C."/>
            <person name="Chiamaka E.L."/>
            <person name="Frigard R.A."/>
            <person name="Pippel M."/>
            <person name="Attardo G.M."/>
            <person name="Benoit J.B."/>
            <person name="Bornberg-Bauer E."/>
            <person name="Tobe S.S."/>
        </authorList>
    </citation>
    <scope>NUCLEOTIDE SEQUENCE</scope>
    <source>
        <strain evidence="1">Stay&amp;Tobe</strain>
    </source>
</reference>
<protein>
    <submittedName>
        <fullName evidence="1">Uncharacterized protein</fullName>
    </submittedName>
</protein>